<keyword evidence="1" id="KW-1133">Transmembrane helix</keyword>
<name>A0A0S2MUM5_9CAUD</name>
<evidence type="ECO:0000313" key="3">
    <source>
        <dbReference type="Proteomes" id="UP000225963"/>
    </source>
</evidence>
<organism evidence="2 3">
    <name type="scientific">Bacillus phage BM15</name>
    <dbReference type="NCBI Taxonomy" id="1755680"/>
    <lineage>
        <taxon>Viruses</taxon>
        <taxon>Duplodnaviria</taxon>
        <taxon>Heunggongvirae</taxon>
        <taxon>Uroviricota</taxon>
        <taxon>Caudoviricetes</taxon>
        <taxon>Herelleviridae</taxon>
        <taxon>Bastillevirinae</taxon>
        <taxon>Caeruleovirus</taxon>
        <taxon>Caeruleovirus BM15</taxon>
    </lineage>
</organism>
<accession>A0A0S2MUM5</accession>
<evidence type="ECO:0008006" key="4">
    <source>
        <dbReference type="Google" id="ProtNLM"/>
    </source>
</evidence>
<dbReference type="EMBL" id="KT995480">
    <property type="protein sequence ID" value="ALO79603.1"/>
    <property type="molecule type" value="Genomic_DNA"/>
</dbReference>
<proteinExistence type="predicted"/>
<keyword evidence="3" id="KW-1185">Reference proteome</keyword>
<dbReference type="OrthoDB" id="26970at10239"/>
<feature type="transmembrane region" description="Helical" evidence="1">
    <location>
        <begin position="61"/>
        <end position="79"/>
    </location>
</feature>
<protein>
    <recommendedName>
        <fullName evidence="4">Transmembrane protein</fullName>
    </recommendedName>
</protein>
<sequence>MNLKKKKESKSNVKDTIYYSMAGLVLLLLAAIVALLFACIPMGIVWFVLVGILQYSIPVRLIYWVVYGFTLIFVIIMALED</sequence>
<gene>
    <name evidence="2" type="ORF">BM10_199</name>
</gene>
<evidence type="ECO:0000313" key="2">
    <source>
        <dbReference type="EMBL" id="ALO79603.1"/>
    </source>
</evidence>
<keyword evidence="1" id="KW-0472">Membrane</keyword>
<dbReference type="Proteomes" id="UP000225963">
    <property type="component" value="Segment"/>
</dbReference>
<reference evidence="3" key="1">
    <citation type="submission" date="2015-11" db="EMBL/GenBank/DDBJ databases">
        <authorList>
            <person name="Sharaf A."/>
            <person name="Marie M.E."/>
            <person name="Esson H."/>
            <person name="El-Afifi I.S."/>
            <person name="Hammad M.A."/>
        </authorList>
    </citation>
    <scope>NUCLEOTIDE SEQUENCE [LARGE SCALE GENOMIC DNA]</scope>
</reference>
<keyword evidence="1" id="KW-0812">Transmembrane</keyword>
<evidence type="ECO:0000256" key="1">
    <source>
        <dbReference type="SAM" id="Phobius"/>
    </source>
</evidence>
<feature type="transmembrane region" description="Helical" evidence="1">
    <location>
        <begin position="21"/>
        <end position="49"/>
    </location>
</feature>